<dbReference type="EMBL" id="BAAAKV010000014">
    <property type="protein sequence ID" value="GAA1162894.1"/>
    <property type="molecule type" value="Genomic_DNA"/>
</dbReference>
<dbReference type="InterPro" id="IPR039708">
    <property type="entry name" value="MT1774/Rv1733c-like"/>
</dbReference>
<keyword evidence="2" id="KW-0472">Membrane</keyword>
<dbReference type="RefSeq" id="WP_344273123.1">
    <property type="nucleotide sequence ID" value="NZ_BAAAKV010000014.1"/>
</dbReference>
<evidence type="ECO:0000313" key="4">
    <source>
        <dbReference type="Proteomes" id="UP001501371"/>
    </source>
</evidence>
<sequence>MRLPHPYQHPRPHPHHHTGRLGKLSPYGRRANPLLRFSDWLRIWVDLLIAAALVIGAPAAGWAAGAATYDHYQAVARSQSADRHQVTAVLTGDAGGSAPIAGPGVALAGAPVRWTAADGTHHGTAAVAAGLRKGRQVHIWVDERTEKVVAPPSSPGPAVTLFSGVATGVTAAGGAVGLAACVRAAVRRSLDHRDCARWEKEWARVEPHWSHRA</sequence>
<dbReference type="Proteomes" id="UP001501371">
    <property type="component" value="Unassembled WGS sequence"/>
</dbReference>
<keyword evidence="2" id="KW-0812">Transmembrane</keyword>
<comment type="caution">
    <text evidence="3">The sequence shown here is derived from an EMBL/GenBank/DDBJ whole genome shotgun (WGS) entry which is preliminary data.</text>
</comment>
<accession>A0ABP4FAB2</accession>
<keyword evidence="2" id="KW-1133">Transmembrane helix</keyword>
<protein>
    <recommendedName>
        <fullName evidence="5">Proline rich protein membrane protein</fullName>
    </recommendedName>
</protein>
<dbReference type="PANTHER" id="PTHR42305">
    <property type="entry name" value="MEMBRANE PROTEIN RV1733C-RELATED"/>
    <property type="match status" value="1"/>
</dbReference>
<feature type="transmembrane region" description="Helical" evidence="2">
    <location>
        <begin position="43"/>
        <end position="64"/>
    </location>
</feature>
<proteinExistence type="predicted"/>
<evidence type="ECO:0008006" key="5">
    <source>
        <dbReference type="Google" id="ProtNLM"/>
    </source>
</evidence>
<dbReference type="PANTHER" id="PTHR42305:SF1">
    <property type="entry name" value="MEMBRANE PROTEIN RV1733C-RELATED"/>
    <property type="match status" value="1"/>
</dbReference>
<feature type="transmembrane region" description="Helical" evidence="2">
    <location>
        <begin position="161"/>
        <end position="186"/>
    </location>
</feature>
<organism evidence="3 4">
    <name type="scientific">Streptomyces hebeiensis</name>
    <dbReference type="NCBI Taxonomy" id="229486"/>
    <lineage>
        <taxon>Bacteria</taxon>
        <taxon>Bacillati</taxon>
        <taxon>Actinomycetota</taxon>
        <taxon>Actinomycetes</taxon>
        <taxon>Kitasatosporales</taxon>
        <taxon>Streptomycetaceae</taxon>
        <taxon>Streptomyces</taxon>
    </lineage>
</organism>
<feature type="compositionally biased region" description="Basic residues" evidence="1">
    <location>
        <begin position="8"/>
        <end position="20"/>
    </location>
</feature>
<name>A0ABP4FAB2_9ACTN</name>
<evidence type="ECO:0000256" key="2">
    <source>
        <dbReference type="SAM" id="Phobius"/>
    </source>
</evidence>
<evidence type="ECO:0000313" key="3">
    <source>
        <dbReference type="EMBL" id="GAA1162894.1"/>
    </source>
</evidence>
<keyword evidence="4" id="KW-1185">Reference proteome</keyword>
<gene>
    <name evidence="3" type="ORF">GCM10009654_19450</name>
</gene>
<feature type="region of interest" description="Disordered" evidence="1">
    <location>
        <begin position="1"/>
        <end position="24"/>
    </location>
</feature>
<evidence type="ECO:0000256" key="1">
    <source>
        <dbReference type="SAM" id="MobiDB-lite"/>
    </source>
</evidence>
<reference evidence="4" key="1">
    <citation type="journal article" date="2019" name="Int. J. Syst. Evol. Microbiol.">
        <title>The Global Catalogue of Microorganisms (GCM) 10K type strain sequencing project: providing services to taxonomists for standard genome sequencing and annotation.</title>
        <authorList>
            <consortium name="The Broad Institute Genomics Platform"/>
            <consortium name="The Broad Institute Genome Sequencing Center for Infectious Disease"/>
            <person name="Wu L."/>
            <person name="Ma J."/>
        </authorList>
    </citation>
    <scope>NUCLEOTIDE SEQUENCE [LARGE SCALE GENOMIC DNA]</scope>
    <source>
        <strain evidence="4">JCM 12696</strain>
    </source>
</reference>